<dbReference type="InterPro" id="IPR013538">
    <property type="entry name" value="ASHA1/2-like_C"/>
</dbReference>
<dbReference type="InterPro" id="IPR023393">
    <property type="entry name" value="START-like_dom_sf"/>
</dbReference>
<dbReference type="EMBL" id="QAOT01000011">
    <property type="protein sequence ID" value="PTR17786.1"/>
    <property type="molecule type" value="Genomic_DNA"/>
</dbReference>
<dbReference type="Gene3D" id="3.30.530.20">
    <property type="match status" value="1"/>
</dbReference>
<evidence type="ECO:0000259" key="2">
    <source>
        <dbReference type="Pfam" id="PF08327"/>
    </source>
</evidence>
<gene>
    <name evidence="3" type="ORF">C8J28_11173</name>
</gene>
<dbReference type="RefSeq" id="WP_108221251.1">
    <property type="nucleotide sequence ID" value="NZ_CP090022.1"/>
</dbReference>
<keyword evidence="4" id="KW-1185">Reference proteome</keyword>
<protein>
    <submittedName>
        <fullName evidence="3">Uncharacterized protein YndB with AHSA1/START domain</fullName>
    </submittedName>
</protein>
<dbReference type="Pfam" id="PF08327">
    <property type="entry name" value="AHSA1"/>
    <property type="match status" value="1"/>
</dbReference>
<sequence length="146" mass="16313">MPHDLTLIRVLRAPPVRVWRALTDAAAIVKWNPPDGYVCEIETLDLREGGRFRMSFRNLATGEAHGFSGSYREVVPEERLVASDLFDEPSLPGEIQTGYRLRQVSAGTELTVEQTGLPDAIPPEACRIGWQQSLELLARLVEARTE</sequence>
<feature type="domain" description="Activator of Hsp90 ATPase homologue 1/2-like C-terminal" evidence="2">
    <location>
        <begin position="12"/>
        <end position="142"/>
    </location>
</feature>
<dbReference type="AlphaFoldDB" id="A0A2T5K5T3"/>
<dbReference type="SUPFAM" id="SSF55961">
    <property type="entry name" value="Bet v1-like"/>
    <property type="match status" value="1"/>
</dbReference>
<dbReference type="Proteomes" id="UP000244060">
    <property type="component" value="Unassembled WGS sequence"/>
</dbReference>
<organism evidence="3 4">
    <name type="scientific">Cereibacter azotoformans</name>
    <dbReference type="NCBI Taxonomy" id="43057"/>
    <lineage>
        <taxon>Bacteria</taxon>
        <taxon>Pseudomonadati</taxon>
        <taxon>Pseudomonadota</taxon>
        <taxon>Alphaproteobacteria</taxon>
        <taxon>Rhodobacterales</taxon>
        <taxon>Paracoccaceae</taxon>
        <taxon>Cereibacter</taxon>
    </lineage>
</organism>
<comment type="similarity">
    <text evidence="1">Belongs to the AHA1 family.</text>
</comment>
<dbReference type="CDD" id="cd08895">
    <property type="entry name" value="SRPBCC_CalC_Aha1-like_2"/>
    <property type="match status" value="1"/>
</dbReference>
<proteinExistence type="inferred from homology"/>
<dbReference type="OrthoDB" id="9805228at2"/>
<evidence type="ECO:0000313" key="4">
    <source>
        <dbReference type="Proteomes" id="UP000244060"/>
    </source>
</evidence>
<accession>A0A2T5K5T3</accession>
<evidence type="ECO:0000313" key="3">
    <source>
        <dbReference type="EMBL" id="PTR17786.1"/>
    </source>
</evidence>
<name>A0A2T5K5T3_9RHOB</name>
<reference evidence="3 4" key="1">
    <citation type="submission" date="2018-04" db="EMBL/GenBank/DDBJ databases">
        <title>Genomic Encyclopedia of Type Strains, Phase III (KMG-III): the genomes of soil and plant-associated and newly described type strains.</title>
        <authorList>
            <person name="Whitman W."/>
        </authorList>
    </citation>
    <scope>NUCLEOTIDE SEQUENCE [LARGE SCALE GENOMIC DNA]</scope>
    <source>
        <strain evidence="3 4">KA25</strain>
    </source>
</reference>
<comment type="caution">
    <text evidence="3">The sequence shown here is derived from an EMBL/GenBank/DDBJ whole genome shotgun (WGS) entry which is preliminary data.</text>
</comment>
<evidence type="ECO:0000256" key="1">
    <source>
        <dbReference type="ARBA" id="ARBA00006817"/>
    </source>
</evidence>